<dbReference type="EMBL" id="NHYE01005531">
    <property type="protein sequence ID" value="PPQ70710.1"/>
    <property type="molecule type" value="Genomic_DNA"/>
</dbReference>
<evidence type="ECO:0000256" key="2">
    <source>
        <dbReference type="PROSITE-ProRule" id="PRU00176"/>
    </source>
</evidence>
<dbReference type="Pfam" id="PF00076">
    <property type="entry name" value="RRM_1"/>
    <property type="match status" value="1"/>
</dbReference>
<feature type="compositionally biased region" description="Basic and acidic residues" evidence="3">
    <location>
        <begin position="580"/>
        <end position="600"/>
    </location>
</feature>
<feature type="compositionally biased region" description="Gly residues" evidence="3">
    <location>
        <begin position="821"/>
        <end position="832"/>
    </location>
</feature>
<organism evidence="5 6">
    <name type="scientific">Gymnopilus dilepis</name>
    <dbReference type="NCBI Taxonomy" id="231916"/>
    <lineage>
        <taxon>Eukaryota</taxon>
        <taxon>Fungi</taxon>
        <taxon>Dikarya</taxon>
        <taxon>Basidiomycota</taxon>
        <taxon>Agaricomycotina</taxon>
        <taxon>Agaricomycetes</taxon>
        <taxon>Agaricomycetidae</taxon>
        <taxon>Agaricales</taxon>
        <taxon>Agaricineae</taxon>
        <taxon>Hymenogastraceae</taxon>
        <taxon>Gymnopilus</taxon>
    </lineage>
</organism>
<feature type="compositionally biased region" description="Low complexity" evidence="3">
    <location>
        <begin position="768"/>
        <end position="792"/>
    </location>
</feature>
<feature type="compositionally biased region" description="Basic and acidic residues" evidence="3">
    <location>
        <begin position="533"/>
        <end position="543"/>
    </location>
</feature>
<feature type="compositionally biased region" description="Low complexity" evidence="3">
    <location>
        <begin position="1161"/>
        <end position="1177"/>
    </location>
</feature>
<feature type="region of interest" description="Disordered" evidence="3">
    <location>
        <begin position="1240"/>
        <end position="1292"/>
    </location>
</feature>
<feature type="compositionally biased region" description="Low complexity" evidence="3">
    <location>
        <begin position="1129"/>
        <end position="1148"/>
    </location>
</feature>
<gene>
    <name evidence="5" type="ORF">CVT26_014634</name>
</gene>
<feature type="compositionally biased region" description="Basic and acidic residues" evidence="3">
    <location>
        <begin position="37"/>
        <end position="48"/>
    </location>
</feature>
<feature type="compositionally biased region" description="Low complexity" evidence="3">
    <location>
        <begin position="21"/>
        <end position="32"/>
    </location>
</feature>
<feature type="compositionally biased region" description="Low complexity" evidence="3">
    <location>
        <begin position="833"/>
        <end position="842"/>
    </location>
</feature>
<sequence>MPVLGSTTSVPQPDEDFINKSLLASLDAQADAEPLDDSDHTDLADKSAPHFHPRIQQRPDSPFDRPQESYHTMHAAHSNMFEYPNDIDAPRYNPKPNANYRASFTSFPNTTRNRLGHQASQPALNSAALPFRDSPSFYPGSDAFSAGQMTSPVPTHMQPYDHRPSYEFSHPNGSHKPFLPDQFPPQSMHNPGKPQPQQQQPHGGFPSSHLYSNGVQLSSQTPYGPHVPTMPNAANPAVPPGLSNSSSLNMPNGSNTAANGEEISTIFVVGFPDDMQEREFQNMFTFSQGFEAATLKIPNKEYTAYGSLAGPNMNPMRGSNSFQFAGQNDPYNLVTLNQGGVVVDNGRDGPISSWPASQHPQLDDMNPGHFIGVGPGGAGGLGMGMGVNNNPNLPPRKQIIGFAKFRTREEALAARDALQGRRVDIEKGAVLKAEMAKKNLHTKRGVGPLPGVGGVGAANQAQQQQQHANGLGADPYGMDPSYPPVGPSNNNRDSMQSLGRPGGWRDSIAGLQQQHPNSQIPMPPDGNGPVNGTREEEDRKRDSVLSLGLGVAGLSLGPGGVSPSMAPATSVAIPGTAQRAPRERVEEDERERRRKEIKDSVDREQHLMRLRARDVATFDAFHSVPAAQTSTSPNANGIGSAPISRQSSNASATSLSGVSPWASTSTAPTTESALATSPTLDEPETAHQKPIDIGEAGEQREDIELQSQVGENGIVGPWDRINNVNLRSAAHASGSERSSSPLGIDAQQLPLQTQRQSATYQPQFLHLHEQQQQAAQAQQQLYQSSSQSEPSETGSAVGAPDAPCAQPAQNPIGYVGAPRAGPGGFGAPGQGQGQVQSAASGFVGQSTFPRGGAAPFVPLNGALGQQAPIGAASQRAPNAITTAASTTGAPSSGSSAAGSVSGGNTSPQLPSPASANGTGSTTSITSATGGGMNGIGGGSGVVRGTVDQNPPINTLYVGNLPTSPPPIGYPSDLEETLREVFSTRPGYRKLCYRHKANGPMCFVEFENVEYAARALQEMSGHTLRGAVKNGIRLSYSKNPLGVRTPTSAGANQGGPTLQQQQQLTQSLNNHHFQQAQQYHHQQQQHHQQQGGLPPPLNSPSSVDDFHAPMGHRGILPSSILRRDSVLSPTSPTSLAQAQSQPAQSFLGSNGSGAANGGLSGGSNNINNNGNGNNSFLSSPPPRFYSTSPGSGMAFGSASTGTPLTGASSAFVPRSAMNVNGAGNGGAGGFNGGSFFSPFAVPPHFSTPNEGPFGQPPGSVPPPPPHMQSQLHSIPNESQQQLQHQQQGGPNEE</sequence>
<reference evidence="5 6" key="1">
    <citation type="journal article" date="2018" name="Evol. Lett.">
        <title>Horizontal gene cluster transfer increased hallucinogenic mushroom diversity.</title>
        <authorList>
            <person name="Reynolds H.T."/>
            <person name="Vijayakumar V."/>
            <person name="Gluck-Thaler E."/>
            <person name="Korotkin H.B."/>
            <person name="Matheny P.B."/>
            <person name="Slot J.C."/>
        </authorList>
    </citation>
    <scope>NUCLEOTIDE SEQUENCE [LARGE SCALE GENOMIC DNA]</scope>
    <source>
        <strain evidence="5 6">SRW20</strain>
    </source>
</reference>
<feature type="compositionally biased region" description="Polar residues" evidence="3">
    <location>
        <begin position="242"/>
        <end position="258"/>
    </location>
</feature>
<dbReference type="PANTHER" id="PTHR10501">
    <property type="entry name" value="U1 SMALL NUCLEAR RIBONUCLEOPROTEIN A/U2 SMALL NUCLEAR RIBONUCLEOPROTEIN B"/>
    <property type="match status" value="1"/>
</dbReference>
<dbReference type="InterPro" id="IPR012677">
    <property type="entry name" value="Nucleotide-bd_a/b_plait_sf"/>
</dbReference>
<feature type="region of interest" description="Disordered" evidence="3">
    <location>
        <begin position="557"/>
        <end position="600"/>
    </location>
</feature>
<feature type="compositionally biased region" description="Gly residues" evidence="3">
    <location>
        <begin position="928"/>
        <end position="941"/>
    </location>
</feature>
<feature type="region of interest" description="Disordered" evidence="3">
    <location>
        <begin position="139"/>
        <end position="258"/>
    </location>
</feature>
<feature type="compositionally biased region" description="Polar residues" evidence="3">
    <location>
        <begin position="1"/>
        <end position="11"/>
    </location>
</feature>
<comment type="caution">
    <text evidence="5">The sequence shown here is derived from an EMBL/GenBank/DDBJ whole genome shotgun (WGS) entry which is preliminary data.</text>
</comment>
<accession>A0A409VWW2</accession>
<evidence type="ECO:0000313" key="6">
    <source>
        <dbReference type="Proteomes" id="UP000284706"/>
    </source>
</evidence>
<dbReference type="Proteomes" id="UP000284706">
    <property type="component" value="Unassembled WGS sequence"/>
</dbReference>
<feature type="region of interest" description="Disordered" evidence="3">
    <location>
        <begin position="627"/>
        <end position="687"/>
    </location>
</feature>
<feature type="domain" description="RRM" evidence="4">
    <location>
        <begin position="953"/>
        <end position="1038"/>
    </location>
</feature>
<feature type="compositionally biased region" description="Low complexity" evidence="3">
    <location>
        <begin position="457"/>
        <end position="473"/>
    </location>
</feature>
<dbReference type="InterPro" id="IPR035979">
    <property type="entry name" value="RBD_domain_sf"/>
</dbReference>
<evidence type="ECO:0000256" key="3">
    <source>
        <dbReference type="SAM" id="MobiDB-lite"/>
    </source>
</evidence>
<feature type="region of interest" description="Disordered" evidence="3">
    <location>
        <begin position="1"/>
        <end position="66"/>
    </location>
</feature>
<name>A0A409VWW2_9AGAR</name>
<feature type="region of interest" description="Disordered" evidence="3">
    <location>
        <begin position="883"/>
        <end position="947"/>
    </location>
</feature>
<feature type="compositionally biased region" description="Polar residues" evidence="3">
    <location>
        <begin position="510"/>
        <end position="520"/>
    </location>
</feature>
<feature type="compositionally biased region" description="Pro residues" evidence="3">
    <location>
        <begin position="1253"/>
        <end position="1265"/>
    </location>
</feature>
<dbReference type="OrthoDB" id="431169at2759"/>
<feature type="compositionally biased region" description="Polar residues" evidence="3">
    <location>
        <begin position="209"/>
        <end position="222"/>
    </location>
</feature>
<evidence type="ECO:0000259" key="4">
    <source>
        <dbReference type="PROSITE" id="PS50102"/>
    </source>
</evidence>
<feature type="region of interest" description="Disordered" evidence="3">
    <location>
        <begin position="442"/>
        <end position="543"/>
    </location>
</feature>
<feature type="compositionally biased region" description="Polar residues" evidence="3">
    <location>
        <begin position="1266"/>
        <end position="1277"/>
    </location>
</feature>
<feature type="compositionally biased region" description="Polar residues" evidence="3">
    <location>
        <begin position="627"/>
        <end position="657"/>
    </location>
</feature>
<dbReference type="PROSITE" id="PS50102">
    <property type="entry name" value="RRM"/>
    <property type="match status" value="1"/>
</dbReference>
<keyword evidence="1 2" id="KW-0694">RNA-binding</keyword>
<feature type="region of interest" description="Disordered" evidence="3">
    <location>
        <begin position="768"/>
        <end position="844"/>
    </location>
</feature>
<dbReference type="STRING" id="231916.A0A409VWW2"/>
<dbReference type="SMART" id="SM00360">
    <property type="entry name" value="RRM"/>
    <property type="match status" value="1"/>
</dbReference>
<dbReference type="Gene3D" id="3.30.70.330">
    <property type="match status" value="2"/>
</dbReference>
<dbReference type="InterPro" id="IPR000504">
    <property type="entry name" value="RRM_dom"/>
</dbReference>
<feature type="compositionally biased region" description="Low complexity" evidence="3">
    <location>
        <begin position="662"/>
        <end position="680"/>
    </location>
</feature>
<feature type="region of interest" description="Disordered" evidence="3">
    <location>
        <begin position="1038"/>
        <end position="1189"/>
    </location>
</feature>
<proteinExistence type="predicted"/>
<feature type="compositionally biased region" description="Low complexity" evidence="3">
    <location>
        <begin position="883"/>
        <end position="927"/>
    </location>
</feature>
<evidence type="ECO:0000256" key="1">
    <source>
        <dbReference type="ARBA" id="ARBA00022884"/>
    </source>
</evidence>
<feature type="compositionally biased region" description="Gly residues" evidence="3">
    <location>
        <begin position="1149"/>
        <end position="1160"/>
    </location>
</feature>
<feature type="compositionally biased region" description="Low complexity" evidence="3">
    <location>
        <begin position="1053"/>
        <end position="1089"/>
    </location>
</feature>
<evidence type="ECO:0000313" key="5">
    <source>
        <dbReference type="EMBL" id="PPQ70710.1"/>
    </source>
</evidence>
<dbReference type="GO" id="GO:0003723">
    <property type="term" value="F:RNA binding"/>
    <property type="evidence" value="ECO:0007669"/>
    <property type="project" value="UniProtKB-UniRule"/>
</dbReference>
<dbReference type="InParanoid" id="A0A409VWW2"/>
<keyword evidence="6" id="KW-1185">Reference proteome</keyword>
<feature type="compositionally biased region" description="Polar residues" evidence="3">
    <location>
        <begin position="487"/>
        <end position="497"/>
    </location>
</feature>
<protein>
    <recommendedName>
        <fullName evidence="4">RRM domain-containing protein</fullName>
    </recommendedName>
</protein>
<dbReference type="SUPFAM" id="SSF54928">
    <property type="entry name" value="RNA-binding domain, RBD"/>
    <property type="match status" value="1"/>
</dbReference>